<dbReference type="PANTHER" id="PTHR43532">
    <property type="entry name" value="GLUCOSE-1-PHOSPHATE THYMIDYLYLTRANSFERASE"/>
    <property type="match status" value="1"/>
</dbReference>
<dbReference type="CDD" id="cd02538">
    <property type="entry name" value="G1P_TT_short"/>
    <property type="match status" value="1"/>
</dbReference>
<evidence type="ECO:0000256" key="7">
    <source>
        <dbReference type="ARBA" id="ARBA00022842"/>
    </source>
</evidence>
<dbReference type="Gene3D" id="3.90.550.10">
    <property type="entry name" value="Spore Coat Polysaccharide Biosynthesis Protein SpsA, Chain A"/>
    <property type="match status" value="1"/>
</dbReference>
<evidence type="ECO:0000256" key="3">
    <source>
        <dbReference type="ARBA" id="ARBA00012461"/>
    </source>
</evidence>
<evidence type="ECO:0000256" key="4">
    <source>
        <dbReference type="ARBA" id="ARBA00022679"/>
    </source>
</evidence>
<evidence type="ECO:0000256" key="5">
    <source>
        <dbReference type="ARBA" id="ARBA00022695"/>
    </source>
</evidence>
<evidence type="ECO:0000313" key="11">
    <source>
        <dbReference type="EMBL" id="MEO1766445.1"/>
    </source>
</evidence>
<dbReference type="InterPro" id="IPR029044">
    <property type="entry name" value="Nucleotide-diphossugar_trans"/>
</dbReference>
<dbReference type="RefSeq" id="WP_347307510.1">
    <property type="nucleotide sequence ID" value="NZ_JBAJEX010000002.1"/>
</dbReference>
<dbReference type="InterPro" id="IPR005907">
    <property type="entry name" value="G1P_thy_trans_s"/>
</dbReference>
<accession>A0ABV0EEK1</accession>
<dbReference type="InterPro" id="IPR005835">
    <property type="entry name" value="NTP_transferase_dom"/>
</dbReference>
<dbReference type="EMBL" id="JBAJEX010000002">
    <property type="protein sequence ID" value="MEO1766445.1"/>
    <property type="molecule type" value="Genomic_DNA"/>
</dbReference>
<dbReference type="Pfam" id="PF00483">
    <property type="entry name" value="NTP_transferase"/>
    <property type="match status" value="1"/>
</dbReference>
<comment type="function">
    <text evidence="9">Catalyzes the formation of dTDP-glucose, from dTTP and glucose 1-phosphate, as well as its pyrophosphorolysis.</text>
</comment>
<comment type="similarity">
    <text evidence="2 9">Belongs to the glucose-1-phosphate thymidylyltransferase family.</text>
</comment>
<dbReference type="SUPFAM" id="SSF53448">
    <property type="entry name" value="Nucleotide-diphospho-sugar transferases"/>
    <property type="match status" value="1"/>
</dbReference>
<dbReference type="EC" id="2.7.7.24" evidence="3 9"/>
<dbReference type="PANTHER" id="PTHR43532:SF1">
    <property type="entry name" value="GLUCOSE-1-PHOSPHATE THYMIDYLYLTRANSFERASE 1"/>
    <property type="match status" value="1"/>
</dbReference>
<evidence type="ECO:0000256" key="1">
    <source>
        <dbReference type="ARBA" id="ARBA00001946"/>
    </source>
</evidence>
<organism evidence="11 12">
    <name type="scientific">Thiobacter aerophilum</name>
    <dbReference type="NCBI Taxonomy" id="3121275"/>
    <lineage>
        <taxon>Bacteria</taxon>
        <taxon>Pseudomonadati</taxon>
        <taxon>Pseudomonadota</taxon>
        <taxon>Betaproteobacteria</taxon>
        <taxon>Burkholderiales</taxon>
        <taxon>Thiobacteraceae</taxon>
        <taxon>Thiobacter</taxon>
    </lineage>
</organism>
<feature type="domain" description="Nucleotidyl transferase" evidence="10">
    <location>
        <begin position="2"/>
        <end position="238"/>
    </location>
</feature>
<evidence type="ECO:0000256" key="2">
    <source>
        <dbReference type="ARBA" id="ARBA00010480"/>
    </source>
</evidence>
<name>A0ABV0EEK1_9BURK</name>
<proteinExistence type="inferred from homology"/>
<dbReference type="Proteomes" id="UP001482231">
    <property type="component" value="Unassembled WGS sequence"/>
</dbReference>
<evidence type="ECO:0000256" key="9">
    <source>
        <dbReference type="RuleBase" id="RU003706"/>
    </source>
</evidence>
<sequence length="291" mass="32317">MKGIILAGGAGTRLYPVTLAVSKQLLPVYDKPMIYYPLSTLMLAGIRDMLVISTPQDTPRFRQLLGDGSQWGLNFSYAVQPQPEGIAQAFLIGATFIGCGGCALVLGDNIFYGHELARDLQRAAAKTTGATVFAYPVHDPERYGVVEFGPDRKVLSIEEKPQQPRSRYAITGLYFYDNQVIDIARGLKPSARGELEITDVNREYLARGQLEVSIMGRGMAWLDTGTHETLLEASAFIETIERRQGLKIACPEEVAWRMGYIDTEQLLRLAARLGNSRYGAYLRALSEERVY</sequence>
<dbReference type="GO" id="GO:0008879">
    <property type="term" value="F:glucose-1-phosphate thymidylyltransferase activity"/>
    <property type="evidence" value="ECO:0007669"/>
    <property type="project" value="UniProtKB-EC"/>
</dbReference>
<evidence type="ECO:0000256" key="6">
    <source>
        <dbReference type="ARBA" id="ARBA00022723"/>
    </source>
</evidence>
<reference evidence="11 12" key="1">
    <citation type="submission" date="2024-02" db="EMBL/GenBank/DDBJ databases">
        <title>New thermophilic sulfur-oxidizing bacteria from a hot springs of the Uzon caldera (Kamchatka, Russia).</title>
        <authorList>
            <person name="Dukat A.M."/>
            <person name="Elcheninov A.G."/>
            <person name="Frolov E.N."/>
        </authorList>
    </citation>
    <scope>NUCLEOTIDE SEQUENCE [LARGE SCALE GENOMIC DNA]</scope>
    <source>
        <strain evidence="11 12">AK1</strain>
    </source>
</reference>
<keyword evidence="12" id="KW-1185">Reference proteome</keyword>
<keyword evidence="4 9" id="KW-0808">Transferase</keyword>
<dbReference type="NCBIfam" id="TIGR01207">
    <property type="entry name" value="rmlA"/>
    <property type="match status" value="1"/>
</dbReference>
<keyword evidence="7 9" id="KW-0460">Magnesium</keyword>
<comment type="caution">
    <text evidence="11">The sequence shown here is derived from an EMBL/GenBank/DDBJ whole genome shotgun (WGS) entry which is preliminary data.</text>
</comment>
<comment type="cofactor">
    <cofactor evidence="1">
        <name>Mg(2+)</name>
        <dbReference type="ChEBI" id="CHEBI:18420"/>
    </cofactor>
</comment>
<evidence type="ECO:0000313" key="12">
    <source>
        <dbReference type="Proteomes" id="UP001482231"/>
    </source>
</evidence>
<comment type="catalytic activity">
    <reaction evidence="8 9">
        <text>dTTP + alpha-D-glucose 1-phosphate + H(+) = dTDP-alpha-D-glucose + diphosphate</text>
        <dbReference type="Rhea" id="RHEA:15225"/>
        <dbReference type="ChEBI" id="CHEBI:15378"/>
        <dbReference type="ChEBI" id="CHEBI:33019"/>
        <dbReference type="ChEBI" id="CHEBI:37568"/>
        <dbReference type="ChEBI" id="CHEBI:57477"/>
        <dbReference type="ChEBI" id="CHEBI:58601"/>
        <dbReference type="EC" id="2.7.7.24"/>
    </reaction>
</comment>
<evidence type="ECO:0000256" key="8">
    <source>
        <dbReference type="ARBA" id="ARBA00049336"/>
    </source>
</evidence>
<evidence type="ECO:0000259" key="10">
    <source>
        <dbReference type="Pfam" id="PF00483"/>
    </source>
</evidence>
<keyword evidence="5 9" id="KW-0548">Nucleotidyltransferase</keyword>
<gene>
    <name evidence="11" type="primary">rfbA</name>
    <name evidence="11" type="ORF">V6E02_04385</name>
</gene>
<keyword evidence="6 9" id="KW-0479">Metal-binding</keyword>
<protein>
    <recommendedName>
        <fullName evidence="3 9">Glucose-1-phosphate thymidylyltransferase</fullName>
        <ecNumber evidence="3 9">2.7.7.24</ecNumber>
    </recommendedName>
</protein>